<dbReference type="PROSITE" id="PS00079">
    <property type="entry name" value="MULTICOPPER_OXIDASE1"/>
    <property type="match status" value="1"/>
</dbReference>
<dbReference type="SUPFAM" id="SSF49503">
    <property type="entry name" value="Cupredoxins"/>
    <property type="match status" value="2"/>
</dbReference>
<dbReference type="InterPro" id="IPR011707">
    <property type="entry name" value="Cu-oxidase-like_N"/>
</dbReference>
<dbReference type="InterPro" id="IPR011706">
    <property type="entry name" value="Cu-oxidase_C"/>
</dbReference>
<evidence type="ECO:0000313" key="6">
    <source>
        <dbReference type="Proteomes" id="UP000570851"/>
    </source>
</evidence>
<protein>
    <submittedName>
        <fullName evidence="5">Multicopper oxidase domain-containing protein</fullName>
    </submittedName>
</protein>
<dbReference type="CDD" id="cd13900">
    <property type="entry name" value="CuRO_3_Tth-MCO_like"/>
    <property type="match status" value="1"/>
</dbReference>
<feature type="domain" description="Plastocyanin-like" evidence="3">
    <location>
        <begin position="436"/>
        <end position="538"/>
    </location>
</feature>
<evidence type="ECO:0000313" key="5">
    <source>
        <dbReference type="EMBL" id="MBC1300325.1"/>
    </source>
</evidence>
<dbReference type="InterPro" id="IPR045087">
    <property type="entry name" value="Cu-oxidase_fam"/>
</dbReference>
<dbReference type="Pfam" id="PF07732">
    <property type="entry name" value="Cu-oxidase_3"/>
    <property type="match status" value="2"/>
</dbReference>
<keyword evidence="1" id="KW-0479">Metal-binding</keyword>
<name>A0ABR6S1R5_ANAVA</name>
<feature type="domain" description="Plastocyanin-like" evidence="4">
    <location>
        <begin position="138"/>
        <end position="213"/>
    </location>
</feature>
<dbReference type="Gene3D" id="2.60.40.420">
    <property type="entry name" value="Cupredoxins - blue copper proteins"/>
    <property type="match status" value="3"/>
</dbReference>
<dbReference type="PROSITE" id="PS00080">
    <property type="entry name" value="MULTICOPPER_OXIDASE2"/>
    <property type="match status" value="1"/>
</dbReference>
<evidence type="ECO:0000256" key="2">
    <source>
        <dbReference type="ARBA" id="ARBA00023002"/>
    </source>
</evidence>
<dbReference type="Proteomes" id="UP000570851">
    <property type="component" value="Unassembled WGS sequence"/>
</dbReference>
<dbReference type="InterPro" id="IPR033138">
    <property type="entry name" value="Cu_oxidase_CS"/>
</dbReference>
<dbReference type="RefSeq" id="WP_011320872.1">
    <property type="nucleotide sequence ID" value="NZ_JACKZP010000001.1"/>
</dbReference>
<comment type="caution">
    <text evidence="5">The sequence shown here is derived from an EMBL/GenBank/DDBJ whole genome shotgun (WGS) entry which is preliminary data.</text>
</comment>
<dbReference type="EMBL" id="JACKZP010000001">
    <property type="protein sequence ID" value="MBC1300325.1"/>
    <property type="molecule type" value="Genomic_DNA"/>
</dbReference>
<dbReference type="GeneID" id="58721741"/>
<dbReference type="InterPro" id="IPR008972">
    <property type="entry name" value="Cupredoxin"/>
</dbReference>
<organism evidence="5 6">
    <name type="scientific">Trichormus variabilis N2B</name>
    <dbReference type="NCBI Taxonomy" id="2681315"/>
    <lineage>
        <taxon>Bacteria</taxon>
        <taxon>Bacillati</taxon>
        <taxon>Cyanobacteriota</taxon>
        <taxon>Cyanophyceae</taxon>
        <taxon>Nostocales</taxon>
        <taxon>Nostocaceae</taxon>
        <taxon>Trichormus</taxon>
    </lineage>
</organism>
<accession>A0ABR6S1R5</accession>
<keyword evidence="2" id="KW-0560">Oxidoreductase</keyword>
<keyword evidence="6" id="KW-1185">Reference proteome</keyword>
<dbReference type="CDD" id="cd13853">
    <property type="entry name" value="CuRO_1_Tth-MCO_like"/>
    <property type="match status" value="1"/>
</dbReference>
<sequence length="556" mass="62326">MLKNWQKISFLILTVLAFILHPILCQSAIAQPVASDVKPGCEKKVIDIQEYGGLPFQNPEEIKSQNGLLETTIEVKYGENKIAGCDVKLRSYNGKLVGPTLRIQSGDTLNINLINSLPPETNPSTPANHNKPHAFNITNFHTHGLHVSPDGNSDNVLREMAPKKDLNGNSPEYPIEIKLPEIHPGGTDWYHSHFHGSTALQVSSGMAGALIVEGGLDRLPEIAAAKEKIFVLQQIAYNEKGELEDYDDLKPNKWQQSQRQITINGQIVPTIEMQPGEVQHWRFIHAGIREGINLELRHVDDSRRIKLHEIAVDGIPLDHLDSWDRIELEPGYRSDVLVKGEPLHEGQESQEYFLIDSPSIPEKSLMGVGEAGHILAKIVVKGSPLNMELPNDSELAAVKMKEAPADILAEEISGSQKIVFGLTCIPENCQQTTKVNFEINGKEFNGEPRNLTLTKVEEWILETGKSVVPSHPFHIHVNPFQYTRIGPDNKPETIWRDTLLVSQNRPEIVKSRYTDFTGTFVLHCHILDHEDQGMMELVQILDESKKITFLPKEENK</sequence>
<evidence type="ECO:0000259" key="4">
    <source>
        <dbReference type="Pfam" id="PF07732"/>
    </source>
</evidence>
<evidence type="ECO:0000256" key="1">
    <source>
        <dbReference type="ARBA" id="ARBA00022723"/>
    </source>
</evidence>
<dbReference type="Pfam" id="PF07731">
    <property type="entry name" value="Cu-oxidase_2"/>
    <property type="match status" value="1"/>
</dbReference>
<evidence type="ECO:0000259" key="3">
    <source>
        <dbReference type="Pfam" id="PF07731"/>
    </source>
</evidence>
<dbReference type="PANTHER" id="PTHR11709">
    <property type="entry name" value="MULTI-COPPER OXIDASE"/>
    <property type="match status" value="1"/>
</dbReference>
<proteinExistence type="predicted"/>
<gene>
    <name evidence="5" type="ORF">GNE12_00145</name>
</gene>
<dbReference type="PANTHER" id="PTHR11709:SF518">
    <property type="entry name" value="MULTICOPPER OXIDASE"/>
    <property type="match status" value="1"/>
</dbReference>
<reference evidence="5 6" key="1">
    <citation type="submission" date="2019-11" db="EMBL/GenBank/DDBJ databases">
        <title>Comparison of genomes from free-living endosymbiotic cyanobacteria isolated from Azolla.</title>
        <authorList>
            <person name="Thiel T."/>
            <person name="Pratte B."/>
        </authorList>
    </citation>
    <scope>NUCLEOTIDE SEQUENCE [LARGE SCALE GENOMIC DNA]</scope>
    <source>
        <strain evidence="5 6">N2B</strain>
    </source>
</reference>
<feature type="domain" description="Plastocyanin-like" evidence="4">
    <location>
        <begin position="77"/>
        <end position="121"/>
    </location>
</feature>
<dbReference type="InterPro" id="IPR002355">
    <property type="entry name" value="Cu_oxidase_Cu_BS"/>
</dbReference>